<keyword evidence="2" id="KW-1185">Reference proteome</keyword>
<gene>
    <name evidence="1" type="ORF">D641_0109515</name>
</gene>
<sequence>MEAVALLPQPRDQQLHVVAGAPGHLLAHFLGLRLMLVLAHATVELAQVLPHRSAFAATVSVDQLLSHAPILA</sequence>
<dbReference type="EMBL" id="AORC01000010">
    <property type="protein sequence ID" value="EYT49207.1"/>
    <property type="molecule type" value="Genomic_DNA"/>
</dbReference>
<evidence type="ECO:0000313" key="2">
    <source>
        <dbReference type="Proteomes" id="UP000019754"/>
    </source>
</evidence>
<proteinExistence type="predicted"/>
<name>A0A022KWJ1_9MICO</name>
<dbReference type="RefSeq" id="WP_017823429.1">
    <property type="nucleotide sequence ID" value="NZ_AORC01000010.1"/>
</dbReference>
<accession>A0A022KWJ1</accession>
<protein>
    <submittedName>
        <fullName evidence="1">Uncharacterized protein</fullName>
    </submittedName>
</protein>
<comment type="caution">
    <text evidence="1">The sequence shown here is derived from an EMBL/GenBank/DDBJ whole genome shotgun (WGS) entry which is preliminary data.</text>
</comment>
<evidence type="ECO:0000313" key="1">
    <source>
        <dbReference type="EMBL" id="EYT49207.1"/>
    </source>
</evidence>
<organism evidence="1 2">
    <name type="scientific">Brachybacterium muris UCD-AY4</name>
    <dbReference type="NCBI Taxonomy" id="1249481"/>
    <lineage>
        <taxon>Bacteria</taxon>
        <taxon>Bacillati</taxon>
        <taxon>Actinomycetota</taxon>
        <taxon>Actinomycetes</taxon>
        <taxon>Micrococcales</taxon>
        <taxon>Dermabacteraceae</taxon>
        <taxon>Brachybacterium</taxon>
    </lineage>
</organism>
<dbReference type="Proteomes" id="UP000019754">
    <property type="component" value="Unassembled WGS sequence"/>
</dbReference>
<dbReference type="AlphaFoldDB" id="A0A022KWJ1"/>
<reference evidence="1 2" key="1">
    <citation type="journal article" date="2013" name="Genome Announc.">
        <title>Draft genome sequence of an Actinobacterium, Brachybacterium muris strain UCD-AY4.</title>
        <authorList>
            <person name="Lo J.R."/>
            <person name="Lang J.M."/>
            <person name="Darling A.E."/>
            <person name="Eisen J.A."/>
            <person name="Coil D.A."/>
        </authorList>
    </citation>
    <scope>NUCLEOTIDE SEQUENCE [LARGE SCALE GENOMIC DNA]</scope>
    <source>
        <strain evidence="1 2">UCD-AY4</strain>
    </source>
</reference>
<dbReference type="HOGENOM" id="CLU_2714437_0_0_11"/>